<keyword evidence="3" id="KW-0732">Signal</keyword>
<evidence type="ECO:0000259" key="4">
    <source>
        <dbReference type="Pfam" id="PF00561"/>
    </source>
</evidence>
<dbReference type="InterPro" id="IPR000073">
    <property type="entry name" value="AB_hydrolase_1"/>
</dbReference>
<dbReference type="Proteomes" id="UP000242687">
    <property type="component" value="Unassembled WGS sequence"/>
</dbReference>
<feature type="signal peptide" evidence="3">
    <location>
        <begin position="1"/>
        <end position="19"/>
    </location>
</feature>
<dbReference type="PRINTS" id="PR00111">
    <property type="entry name" value="ABHYDROLASE"/>
</dbReference>
<dbReference type="InterPro" id="IPR002410">
    <property type="entry name" value="Peptidase_S33"/>
</dbReference>
<dbReference type="AlphaFoldDB" id="A0A2H9VVH6"/>
<evidence type="ECO:0000256" key="2">
    <source>
        <dbReference type="ARBA" id="ARBA00022801"/>
    </source>
</evidence>
<dbReference type="SUPFAM" id="SSF53474">
    <property type="entry name" value="alpha/beta-Hydrolases"/>
    <property type="match status" value="1"/>
</dbReference>
<name>A0A2H9VVH6_9SPHI</name>
<evidence type="ECO:0000256" key="1">
    <source>
        <dbReference type="ARBA" id="ARBA00010088"/>
    </source>
</evidence>
<reference evidence="5 6" key="1">
    <citation type="submission" date="2017-11" db="EMBL/GenBank/DDBJ databases">
        <title>Genomic Encyclopedia of Archaeal and Bacterial Type Strains, Phase II (KMG-II): From Individual Species to Whole Genera.</title>
        <authorList>
            <person name="Goeker M."/>
        </authorList>
    </citation>
    <scope>NUCLEOTIDE SEQUENCE [LARGE SCALE GENOMIC DNA]</scope>
    <source>
        <strain evidence="5 6">DSM 28175</strain>
    </source>
</reference>
<gene>
    <name evidence="5" type="ORF">CLV57_1811</name>
</gene>
<comment type="caution">
    <text evidence="5">The sequence shown here is derived from an EMBL/GenBank/DDBJ whole genome shotgun (WGS) entry which is preliminary data.</text>
</comment>
<protein>
    <submittedName>
        <fullName evidence="5">Proline iminopeptidase</fullName>
    </submittedName>
</protein>
<feature type="domain" description="AB hydrolase-1" evidence="4">
    <location>
        <begin position="209"/>
        <end position="306"/>
    </location>
</feature>
<feature type="domain" description="AB hydrolase-1" evidence="4">
    <location>
        <begin position="50"/>
        <end position="163"/>
    </location>
</feature>
<dbReference type="PRINTS" id="PR00793">
    <property type="entry name" value="PROAMNOPTASE"/>
</dbReference>
<evidence type="ECO:0000313" key="6">
    <source>
        <dbReference type="Proteomes" id="UP000242687"/>
    </source>
</evidence>
<feature type="chain" id="PRO_5014110937" evidence="3">
    <location>
        <begin position="20"/>
        <end position="319"/>
    </location>
</feature>
<proteinExistence type="inferred from homology"/>
<dbReference type="RefSeq" id="WP_100340966.1">
    <property type="nucleotide sequence ID" value="NZ_PGFJ01000001.1"/>
</dbReference>
<dbReference type="Pfam" id="PF00561">
    <property type="entry name" value="Abhydrolase_1"/>
    <property type="match status" value="2"/>
</dbReference>
<sequence length="319" mass="35868">MKKLILFSLFALIISVAGAQVKTVDSNTDGKYVQVNGAKLWVVTIGEGDPIIFIAGGPGGAHPGLRSFDPLAEKKHQLIYFDGFGRGKSDTAKNVAEYTIARDVEDLEGLRKALNLNKISVLGHSYGGVVAQGYAIKYPQNVSHLILADTFHSFIMWQENDDNSNHEIRVGYPEVWDELMKIREQGAVSSDAKHQEIYGRVPYGFMYAYNPDKFTGRGGKPYPNSFNSKLYYQMVGKDGDFIVGSDIGNFDFRKQLKDLKMPVLIVTGRYDRVAVPWMAVKYKEYCPQAQFVMFEKSGHNPQVEEPEKEFQLINEFLAK</sequence>
<dbReference type="EMBL" id="PGFJ01000001">
    <property type="protein sequence ID" value="PJJ84789.1"/>
    <property type="molecule type" value="Genomic_DNA"/>
</dbReference>
<keyword evidence="2" id="KW-0378">Hydrolase</keyword>
<evidence type="ECO:0000256" key="3">
    <source>
        <dbReference type="SAM" id="SignalP"/>
    </source>
</evidence>
<dbReference type="GO" id="GO:0006508">
    <property type="term" value="P:proteolysis"/>
    <property type="evidence" value="ECO:0007669"/>
    <property type="project" value="InterPro"/>
</dbReference>
<dbReference type="GO" id="GO:0016020">
    <property type="term" value="C:membrane"/>
    <property type="evidence" value="ECO:0007669"/>
    <property type="project" value="TreeGrafter"/>
</dbReference>
<dbReference type="PANTHER" id="PTHR43798">
    <property type="entry name" value="MONOACYLGLYCEROL LIPASE"/>
    <property type="match status" value="1"/>
</dbReference>
<dbReference type="InterPro" id="IPR050266">
    <property type="entry name" value="AB_hydrolase_sf"/>
</dbReference>
<dbReference type="InterPro" id="IPR029058">
    <property type="entry name" value="AB_hydrolase_fold"/>
</dbReference>
<keyword evidence="6" id="KW-1185">Reference proteome</keyword>
<accession>A0A2H9VVH6</accession>
<dbReference type="OrthoDB" id="9796770at2"/>
<comment type="similarity">
    <text evidence="1">Belongs to the peptidase S33 family.</text>
</comment>
<organism evidence="5 6">
    <name type="scientific">Mucilaginibacter auburnensis</name>
    <dbReference type="NCBI Taxonomy" id="1457233"/>
    <lineage>
        <taxon>Bacteria</taxon>
        <taxon>Pseudomonadati</taxon>
        <taxon>Bacteroidota</taxon>
        <taxon>Sphingobacteriia</taxon>
        <taxon>Sphingobacteriales</taxon>
        <taxon>Sphingobacteriaceae</taxon>
        <taxon>Mucilaginibacter</taxon>
    </lineage>
</organism>
<evidence type="ECO:0000313" key="5">
    <source>
        <dbReference type="EMBL" id="PJJ84789.1"/>
    </source>
</evidence>
<dbReference type="GO" id="GO:0008233">
    <property type="term" value="F:peptidase activity"/>
    <property type="evidence" value="ECO:0007669"/>
    <property type="project" value="InterPro"/>
</dbReference>
<dbReference type="PANTHER" id="PTHR43798:SF33">
    <property type="entry name" value="HYDROLASE, PUTATIVE (AFU_ORTHOLOGUE AFUA_2G14860)-RELATED"/>
    <property type="match status" value="1"/>
</dbReference>
<dbReference type="Gene3D" id="3.40.50.1820">
    <property type="entry name" value="alpha/beta hydrolase"/>
    <property type="match status" value="1"/>
</dbReference>